<comment type="subcellular location">
    <subcellularLocation>
        <location evidence="1">Cell membrane</location>
        <topology evidence="1">Multi-pass membrane protein</topology>
    </subcellularLocation>
</comment>
<evidence type="ECO:0000256" key="4">
    <source>
        <dbReference type="ARBA" id="ARBA00022692"/>
    </source>
</evidence>
<evidence type="ECO:0000313" key="8">
    <source>
        <dbReference type="Proteomes" id="UP000063229"/>
    </source>
</evidence>
<keyword evidence="2" id="KW-0813">Transport</keyword>
<evidence type="ECO:0000256" key="2">
    <source>
        <dbReference type="ARBA" id="ARBA00022448"/>
    </source>
</evidence>
<dbReference type="InterPro" id="IPR011701">
    <property type="entry name" value="MFS"/>
</dbReference>
<keyword evidence="5" id="KW-1133">Transmembrane helix</keyword>
<dbReference type="InterPro" id="IPR036259">
    <property type="entry name" value="MFS_trans_sf"/>
</dbReference>
<dbReference type="KEGG" id="pagb:AWM79_13700"/>
<gene>
    <name evidence="7" type="ORF">AWM79_13700</name>
</gene>
<dbReference type="STRING" id="46677.AWM79_13700"/>
<evidence type="ECO:0000313" key="7">
    <source>
        <dbReference type="EMBL" id="AMB86299.1"/>
    </source>
</evidence>
<sequence length="415" mass="45347">MIGLNRGRLNLLLGSAAFTLSSAGSVLLHIVLALAVYKQTGSALLTSLFVSLQWLPAFLVVLFRSDWEHGLDPRVRWYLLDLLSAALTLPIFFIADGQNYLAIVLVLLIRGVVDQINRINKTIATRVFFPKEKATHYASFLQSSYHVGIGLAAMAGVFFASYIDLKIVVLIDAFTFVLSAGLIWLTRSISELVRADAVSNSSLAARFREYRQALSNDPRLLLCAALMPLTATFFQGTYSVLQPIFPVSRFGFDVSAVSVSYVLASIGIVIGSWSFSLFCKRFRLFECSFYNSRMLAVGCSALAAALYIGVVSAPTPLLSAVCFSLMIVVFEFLWMMGYAGTVAFAPASRLGSVFGISFALGCLFASLLSTLLGLVLDFFGNNYFYLIALLMFAYLSCVVLLLRPEQSVAAVPVQD</sequence>
<keyword evidence="6" id="KW-0472">Membrane</keyword>
<dbReference type="RefSeq" id="WP_060783075.1">
    <property type="nucleotide sequence ID" value="NZ_CP014135.1"/>
</dbReference>
<evidence type="ECO:0000256" key="5">
    <source>
        <dbReference type="ARBA" id="ARBA00022989"/>
    </source>
</evidence>
<organism evidence="7 8">
    <name type="scientific">Pseudomonas agarici</name>
    <dbReference type="NCBI Taxonomy" id="46677"/>
    <lineage>
        <taxon>Bacteria</taxon>
        <taxon>Pseudomonadati</taxon>
        <taxon>Pseudomonadota</taxon>
        <taxon>Gammaproteobacteria</taxon>
        <taxon>Pseudomonadales</taxon>
        <taxon>Pseudomonadaceae</taxon>
        <taxon>Pseudomonas</taxon>
    </lineage>
</organism>
<dbReference type="PANTHER" id="PTHR43266">
    <property type="entry name" value="MACROLIDE-EFFLUX PROTEIN"/>
    <property type="match status" value="1"/>
</dbReference>
<dbReference type="Pfam" id="PF07690">
    <property type="entry name" value="MFS_1"/>
    <property type="match status" value="1"/>
</dbReference>
<dbReference type="EMBL" id="CP014135">
    <property type="protein sequence ID" value="AMB86299.1"/>
    <property type="molecule type" value="Genomic_DNA"/>
</dbReference>
<reference evidence="7 8" key="1">
    <citation type="submission" date="2016-01" db="EMBL/GenBank/DDBJ databases">
        <authorList>
            <person name="McClelland M."/>
            <person name="Jain A."/>
            <person name="Saraogi P."/>
            <person name="Mendelson R."/>
            <person name="Westerman R."/>
            <person name="SanMiguel P."/>
            <person name="Csonka L."/>
        </authorList>
    </citation>
    <scope>NUCLEOTIDE SEQUENCE [LARGE SCALE GENOMIC DNA]</scope>
    <source>
        <strain evidence="7 8">NCPPB 2472</strain>
    </source>
</reference>
<keyword evidence="3" id="KW-1003">Cell membrane</keyword>
<dbReference type="AlphaFoldDB" id="A0A0X1T369"/>
<proteinExistence type="predicted"/>
<dbReference type="Proteomes" id="UP000063229">
    <property type="component" value="Chromosome"/>
</dbReference>
<keyword evidence="4" id="KW-0812">Transmembrane</keyword>
<evidence type="ECO:0000256" key="3">
    <source>
        <dbReference type="ARBA" id="ARBA00022475"/>
    </source>
</evidence>
<dbReference type="GO" id="GO:0022857">
    <property type="term" value="F:transmembrane transporter activity"/>
    <property type="evidence" value="ECO:0007669"/>
    <property type="project" value="InterPro"/>
</dbReference>
<protein>
    <recommendedName>
        <fullName evidence="9">MFS transporter</fullName>
    </recommendedName>
</protein>
<accession>A0A0X1T369</accession>
<dbReference type="SUPFAM" id="SSF103473">
    <property type="entry name" value="MFS general substrate transporter"/>
    <property type="match status" value="1"/>
</dbReference>
<dbReference type="PANTHER" id="PTHR43266:SF10">
    <property type="entry name" value="BACILYSIN EXPORTER BACE-RELATED"/>
    <property type="match status" value="1"/>
</dbReference>
<evidence type="ECO:0008006" key="9">
    <source>
        <dbReference type="Google" id="ProtNLM"/>
    </source>
</evidence>
<name>A0A0X1T369_PSEAA</name>
<evidence type="ECO:0000256" key="1">
    <source>
        <dbReference type="ARBA" id="ARBA00004651"/>
    </source>
</evidence>
<keyword evidence="8" id="KW-1185">Reference proteome</keyword>
<evidence type="ECO:0000256" key="6">
    <source>
        <dbReference type="ARBA" id="ARBA00023136"/>
    </source>
</evidence>
<dbReference type="Gene3D" id="1.20.1250.20">
    <property type="entry name" value="MFS general substrate transporter like domains"/>
    <property type="match status" value="1"/>
</dbReference>
<dbReference type="GO" id="GO:0005886">
    <property type="term" value="C:plasma membrane"/>
    <property type="evidence" value="ECO:0007669"/>
    <property type="project" value="UniProtKB-SubCell"/>
</dbReference>